<accession>A0A1D8GPC1</accession>
<keyword evidence="2" id="KW-1185">Reference proteome</keyword>
<dbReference type="Proteomes" id="UP000095743">
    <property type="component" value="Chromosome"/>
</dbReference>
<evidence type="ECO:0000313" key="2">
    <source>
        <dbReference type="Proteomes" id="UP000095743"/>
    </source>
</evidence>
<gene>
    <name evidence="1" type="ORF">Gferi_26520</name>
</gene>
<dbReference type="EMBL" id="CP017269">
    <property type="protein sequence ID" value="AOT72799.1"/>
    <property type="molecule type" value="Genomic_DNA"/>
</dbReference>
<dbReference type="KEGG" id="gfe:Gferi_26520"/>
<organism evidence="1 2">
    <name type="scientific">Geosporobacter ferrireducens</name>
    <dbReference type="NCBI Taxonomy" id="1424294"/>
    <lineage>
        <taxon>Bacteria</taxon>
        <taxon>Bacillati</taxon>
        <taxon>Bacillota</taxon>
        <taxon>Clostridia</taxon>
        <taxon>Peptostreptococcales</taxon>
        <taxon>Thermotaleaceae</taxon>
        <taxon>Geosporobacter</taxon>
    </lineage>
</organism>
<dbReference type="AlphaFoldDB" id="A0A1D8GPC1"/>
<dbReference type="STRING" id="1424294.Gferi_26520"/>
<name>A0A1D8GPC1_9FIRM</name>
<evidence type="ECO:0000313" key="1">
    <source>
        <dbReference type="EMBL" id="AOT72799.1"/>
    </source>
</evidence>
<sequence length="91" mass="10276">MRTPDRNSNYIEEEFKNMKFANQIDTIIHSMITSEAIIKIIINTINSQSKPQSNEVVEALKKVKELSNVANSITSGIIDSIINNQQGKREV</sequence>
<reference evidence="1 2" key="1">
    <citation type="submission" date="2016-09" db="EMBL/GenBank/DDBJ databases">
        <title>Genomic analysis reveals versatility of anaerobic energy metabolism of Geosporobacter ferrireducens IRF9 of phylum Firmicutes.</title>
        <authorList>
            <person name="Kim S.-J."/>
        </authorList>
    </citation>
    <scope>NUCLEOTIDE SEQUENCE [LARGE SCALE GENOMIC DNA]</scope>
    <source>
        <strain evidence="1 2">IRF9</strain>
    </source>
</reference>
<proteinExistence type="predicted"/>
<protein>
    <submittedName>
        <fullName evidence="1">Uncharacterized protein</fullName>
    </submittedName>
</protein>